<reference evidence="1 2" key="1">
    <citation type="journal article" date="2024" name="BMC Genomics">
        <title>De novo assembly and annotation of Popillia japonica's genome with initial clues to its potential as an invasive pest.</title>
        <authorList>
            <person name="Cucini C."/>
            <person name="Boschi S."/>
            <person name="Funari R."/>
            <person name="Cardaioli E."/>
            <person name="Iannotti N."/>
            <person name="Marturano G."/>
            <person name="Paoli F."/>
            <person name="Bruttini M."/>
            <person name="Carapelli A."/>
            <person name="Frati F."/>
            <person name="Nardi F."/>
        </authorList>
    </citation>
    <scope>NUCLEOTIDE SEQUENCE [LARGE SCALE GENOMIC DNA]</scope>
    <source>
        <strain evidence="1">DMR45628</strain>
    </source>
</reference>
<name>A0AAW1LWC8_POPJA</name>
<organism evidence="1 2">
    <name type="scientific">Popillia japonica</name>
    <name type="common">Japanese beetle</name>
    <dbReference type="NCBI Taxonomy" id="7064"/>
    <lineage>
        <taxon>Eukaryota</taxon>
        <taxon>Metazoa</taxon>
        <taxon>Ecdysozoa</taxon>
        <taxon>Arthropoda</taxon>
        <taxon>Hexapoda</taxon>
        <taxon>Insecta</taxon>
        <taxon>Pterygota</taxon>
        <taxon>Neoptera</taxon>
        <taxon>Endopterygota</taxon>
        <taxon>Coleoptera</taxon>
        <taxon>Polyphaga</taxon>
        <taxon>Scarabaeiformia</taxon>
        <taxon>Scarabaeidae</taxon>
        <taxon>Rutelinae</taxon>
        <taxon>Popillia</taxon>
    </lineage>
</organism>
<sequence length="96" mass="10976">MALTFTYTNSSKYPTTTFWACQRSFAKPWALKPQRTKSGIPTHVVSEATGEKMALFKPESFKLDCLQIIRDKRLWNEIDGLHPTPNNLLNDLVFAT</sequence>
<evidence type="ECO:0000313" key="1">
    <source>
        <dbReference type="EMBL" id="KAK9738366.1"/>
    </source>
</evidence>
<protein>
    <submittedName>
        <fullName evidence="1">Uncharacterized protein</fullName>
    </submittedName>
</protein>
<dbReference type="Proteomes" id="UP001458880">
    <property type="component" value="Unassembled WGS sequence"/>
</dbReference>
<dbReference type="EMBL" id="JASPKY010000087">
    <property type="protein sequence ID" value="KAK9738366.1"/>
    <property type="molecule type" value="Genomic_DNA"/>
</dbReference>
<keyword evidence="2" id="KW-1185">Reference proteome</keyword>
<proteinExistence type="predicted"/>
<evidence type="ECO:0000313" key="2">
    <source>
        <dbReference type="Proteomes" id="UP001458880"/>
    </source>
</evidence>
<gene>
    <name evidence="1" type="ORF">QE152_g9883</name>
</gene>
<dbReference type="AlphaFoldDB" id="A0AAW1LWC8"/>
<comment type="caution">
    <text evidence="1">The sequence shown here is derived from an EMBL/GenBank/DDBJ whole genome shotgun (WGS) entry which is preliminary data.</text>
</comment>
<accession>A0AAW1LWC8</accession>